<dbReference type="GeneTree" id="ENSGT01030000234884"/>
<proteinExistence type="predicted"/>
<evidence type="ECO:0000256" key="1">
    <source>
        <dbReference type="ARBA" id="ARBA00004370"/>
    </source>
</evidence>
<evidence type="ECO:0000256" key="6">
    <source>
        <dbReference type="ARBA" id="ARBA00023319"/>
    </source>
</evidence>
<sequence length="194" mass="21661">MTHSTVTLCDVTEAERDYLAAHYTNHLLLPINTCIAMTVITLNKLIICDDFEPLKSLFHPTSVNISSASQIQLISMRIQNLTPVVAVVGEHIILPCHLEPAVDARSMAVEWTRPDLKPKLVLVWRAGQKLNLDDENPSYRGRTTLLTDKLKNGDISLKLFKVKLSDGGKYKCYSSMVVNKTIIQLHAASFTFSP</sequence>
<dbReference type="AlphaFoldDB" id="A0A3Q1JSS8"/>
<dbReference type="OrthoDB" id="9986391at2759"/>
<dbReference type="InterPro" id="IPR050504">
    <property type="entry name" value="IgSF_BTN/MOG"/>
</dbReference>
<dbReference type="InParanoid" id="A0A3Q1JSS8"/>
<accession>A0A3Q1JSS8</accession>
<dbReference type="GO" id="GO:0016020">
    <property type="term" value="C:membrane"/>
    <property type="evidence" value="ECO:0007669"/>
    <property type="project" value="UniProtKB-SubCell"/>
</dbReference>
<evidence type="ECO:0000313" key="9">
    <source>
        <dbReference type="Proteomes" id="UP000265040"/>
    </source>
</evidence>
<dbReference type="Ensembl" id="ENSATET00000018311.2">
    <property type="protein sequence ID" value="ENSATEP00000018011.1"/>
    <property type="gene ID" value="ENSATEG00000012517.2"/>
</dbReference>
<evidence type="ECO:0000256" key="4">
    <source>
        <dbReference type="ARBA" id="ARBA00023157"/>
    </source>
</evidence>
<reference evidence="8" key="1">
    <citation type="submission" date="2021-04" db="EMBL/GenBank/DDBJ databases">
        <authorList>
            <consortium name="Wellcome Sanger Institute Data Sharing"/>
        </authorList>
    </citation>
    <scope>NUCLEOTIDE SEQUENCE [LARGE SCALE GENOMIC DNA]</scope>
</reference>
<dbReference type="PROSITE" id="PS50835">
    <property type="entry name" value="IG_LIKE"/>
    <property type="match status" value="1"/>
</dbReference>
<reference evidence="8" key="2">
    <citation type="submission" date="2025-08" db="UniProtKB">
        <authorList>
            <consortium name="Ensembl"/>
        </authorList>
    </citation>
    <scope>IDENTIFICATION</scope>
</reference>
<keyword evidence="4" id="KW-1015">Disulfide bond</keyword>
<keyword evidence="2" id="KW-0732">Signal</keyword>
<evidence type="ECO:0000313" key="8">
    <source>
        <dbReference type="Ensembl" id="ENSATEP00000018011.1"/>
    </source>
</evidence>
<dbReference type="SUPFAM" id="SSF48726">
    <property type="entry name" value="Immunoglobulin"/>
    <property type="match status" value="1"/>
</dbReference>
<evidence type="ECO:0000256" key="2">
    <source>
        <dbReference type="ARBA" id="ARBA00022729"/>
    </source>
</evidence>
<dbReference type="InterPro" id="IPR013783">
    <property type="entry name" value="Ig-like_fold"/>
</dbReference>
<evidence type="ECO:0000259" key="7">
    <source>
        <dbReference type="PROSITE" id="PS50835"/>
    </source>
</evidence>
<organism evidence="8 9">
    <name type="scientific">Anabas testudineus</name>
    <name type="common">Climbing perch</name>
    <name type="synonym">Anthias testudineus</name>
    <dbReference type="NCBI Taxonomy" id="64144"/>
    <lineage>
        <taxon>Eukaryota</taxon>
        <taxon>Metazoa</taxon>
        <taxon>Chordata</taxon>
        <taxon>Craniata</taxon>
        <taxon>Vertebrata</taxon>
        <taxon>Euteleostomi</taxon>
        <taxon>Actinopterygii</taxon>
        <taxon>Neopterygii</taxon>
        <taxon>Teleostei</taxon>
        <taxon>Neoteleostei</taxon>
        <taxon>Acanthomorphata</taxon>
        <taxon>Anabantaria</taxon>
        <taxon>Anabantiformes</taxon>
        <taxon>Anabantoidei</taxon>
        <taxon>Anabantidae</taxon>
        <taxon>Anabas</taxon>
    </lineage>
</organism>
<keyword evidence="9" id="KW-1185">Reference proteome</keyword>
<evidence type="ECO:0000256" key="3">
    <source>
        <dbReference type="ARBA" id="ARBA00023136"/>
    </source>
</evidence>
<dbReference type="InterPro" id="IPR036179">
    <property type="entry name" value="Ig-like_dom_sf"/>
</dbReference>
<keyword evidence="5" id="KW-0325">Glycoprotein</keyword>
<dbReference type="Gene3D" id="2.60.40.10">
    <property type="entry name" value="Immunoglobulins"/>
    <property type="match status" value="1"/>
</dbReference>
<dbReference type="STRING" id="64144.ENSATEP00000018011"/>
<dbReference type="GO" id="GO:0050863">
    <property type="term" value="P:regulation of T cell activation"/>
    <property type="evidence" value="ECO:0007669"/>
    <property type="project" value="UniProtKB-ARBA"/>
</dbReference>
<dbReference type="InterPro" id="IPR007110">
    <property type="entry name" value="Ig-like_dom"/>
</dbReference>
<reference evidence="8" key="3">
    <citation type="submission" date="2025-09" db="UniProtKB">
        <authorList>
            <consortium name="Ensembl"/>
        </authorList>
    </citation>
    <scope>IDENTIFICATION</scope>
</reference>
<protein>
    <recommendedName>
        <fullName evidence="7">Ig-like domain-containing protein</fullName>
    </recommendedName>
</protein>
<evidence type="ECO:0000256" key="5">
    <source>
        <dbReference type="ARBA" id="ARBA00023180"/>
    </source>
</evidence>
<dbReference type="FunFam" id="2.60.40.10:FF:000142">
    <property type="entry name" value="V-set domain-containing T-cell activation inhibitor 1"/>
    <property type="match status" value="1"/>
</dbReference>
<dbReference type="PANTHER" id="PTHR24100">
    <property type="entry name" value="BUTYROPHILIN"/>
    <property type="match status" value="1"/>
</dbReference>
<dbReference type="InterPro" id="IPR013106">
    <property type="entry name" value="Ig_V-set"/>
</dbReference>
<feature type="domain" description="Ig-like" evidence="7">
    <location>
        <begin position="60"/>
        <end position="183"/>
    </location>
</feature>
<name>A0A3Q1JSS8_ANATE</name>
<keyword evidence="3" id="KW-0472">Membrane</keyword>
<dbReference type="Pfam" id="PF07686">
    <property type="entry name" value="V-set"/>
    <property type="match status" value="1"/>
</dbReference>
<dbReference type="Proteomes" id="UP000265040">
    <property type="component" value="Chromosome 18"/>
</dbReference>
<comment type="subcellular location">
    <subcellularLocation>
        <location evidence="1">Membrane</location>
    </subcellularLocation>
</comment>
<dbReference type="GO" id="GO:1903037">
    <property type="term" value="P:regulation of leukocyte cell-cell adhesion"/>
    <property type="evidence" value="ECO:0007669"/>
    <property type="project" value="UniProtKB-ARBA"/>
</dbReference>
<keyword evidence="6" id="KW-0393">Immunoglobulin domain</keyword>